<protein>
    <recommendedName>
        <fullName evidence="4">Type II secretion system protein GspI C-terminal domain-containing protein</fullName>
    </recommendedName>
</protein>
<accession>A0A1F7Z1U1</accession>
<evidence type="ECO:0000313" key="3">
    <source>
        <dbReference type="Proteomes" id="UP000178870"/>
    </source>
</evidence>
<gene>
    <name evidence="2" type="ORF">A2803_03045</name>
</gene>
<organism evidence="2 3">
    <name type="scientific">Candidatus Woesebacteria bacterium RIFCSPHIGHO2_01_FULL_44_21</name>
    <dbReference type="NCBI Taxonomy" id="1802503"/>
    <lineage>
        <taxon>Bacteria</taxon>
        <taxon>Candidatus Woeseibacteriota</taxon>
    </lineage>
</organism>
<proteinExistence type="predicted"/>
<sequence>MKNTTRGQSMFELLVAVFVIGITLVALVGLTARSIGNTTFSRERTLAAKYTQEVVEWLRAERDKDWGLFRARGSADGASYCMETLAWAAGTDCTPISGTNLSRQVFLFYSPANPDSVEARVVTSWSDSAGLHESRVTTYFTNWRTR</sequence>
<keyword evidence="1" id="KW-0812">Transmembrane</keyword>
<evidence type="ECO:0000313" key="2">
    <source>
        <dbReference type="EMBL" id="OGM33069.1"/>
    </source>
</evidence>
<evidence type="ECO:0000256" key="1">
    <source>
        <dbReference type="SAM" id="Phobius"/>
    </source>
</evidence>
<keyword evidence="1" id="KW-1133">Transmembrane helix</keyword>
<dbReference type="Proteomes" id="UP000178870">
    <property type="component" value="Unassembled WGS sequence"/>
</dbReference>
<evidence type="ECO:0008006" key="4">
    <source>
        <dbReference type="Google" id="ProtNLM"/>
    </source>
</evidence>
<keyword evidence="1" id="KW-0472">Membrane</keyword>
<feature type="transmembrane region" description="Helical" evidence="1">
    <location>
        <begin position="12"/>
        <end position="32"/>
    </location>
</feature>
<dbReference type="EMBL" id="MGGP01000009">
    <property type="protein sequence ID" value="OGM33069.1"/>
    <property type="molecule type" value="Genomic_DNA"/>
</dbReference>
<dbReference type="AlphaFoldDB" id="A0A1F7Z1U1"/>
<reference evidence="2 3" key="1">
    <citation type="journal article" date="2016" name="Nat. Commun.">
        <title>Thousands of microbial genomes shed light on interconnected biogeochemical processes in an aquifer system.</title>
        <authorList>
            <person name="Anantharaman K."/>
            <person name="Brown C.T."/>
            <person name="Hug L.A."/>
            <person name="Sharon I."/>
            <person name="Castelle C.J."/>
            <person name="Probst A.J."/>
            <person name="Thomas B.C."/>
            <person name="Singh A."/>
            <person name="Wilkins M.J."/>
            <person name="Karaoz U."/>
            <person name="Brodie E.L."/>
            <person name="Williams K.H."/>
            <person name="Hubbard S.S."/>
            <person name="Banfield J.F."/>
        </authorList>
    </citation>
    <scope>NUCLEOTIDE SEQUENCE [LARGE SCALE GENOMIC DNA]</scope>
</reference>
<name>A0A1F7Z1U1_9BACT</name>
<comment type="caution">
    <text evidence="2">The sequence shown here is derived from an EMBL/GenBank/DDBJ whole genome shotgun (WGS) entry which is preliminary data.</text>
</comment>